<comment type="caution">
    <text evidence="2">The sequence shown here is derived from an EMBL/GenBank/DDBJ whole genome shotgun (WGS) entry which is preliminary data.</text>
</comment>
<dbReference type="Pfam" id="PF01965">
    <property type="entry name" value="DJ-1_PfpI"/>
    <property type="match status" value="1"/>
</dbReference>
<keyword evidence="3" id="KW-1185">Reference proteome</keyword>
<name>A0A9P5Y1G4_9AGAR</name>
<evidence type="ECO:0000313" key="2">
    <source>
        <dbReference type="EMBL" id="KAF9459626.1"/>
    </source>
</evidence>
<dbReference type="AlphaFoldDB" id="A0A9P5Y1G4"/>
<dbReference type="SUPFAM" id="SSF52317">
    <property type="entry name" value="Class I glutamine amidotransferase-like"/>
    <property type="match status" value="1"/>
</dbReference>
<dbReference type="EMBL" id="MU150313">
    <property type="protein sequence ID" value="KAF9459626.1"/>
    <property type="molecule type" value="Genomic_DNA"/>
</dbReference>
<accession>A0A9P5Y1G4</accession>
<evidence type="ECO:0000259" key="1">
    <source>
        <dbReference type="Pfam" id="PF01965"/>
    </source>
</evidence>
<evidence type="ECO:0000313" key="3">
    <source>
        <dbReference type="Proteomes" id="UP000807353"/>
    </source>
</evidence>
<protein>
    <submittedName>
        <fullName evidence="2">DJ-1/PfpI family protein</fullName>
    </submittedName>
</protein>
<dbReference type="Proteomes" id="UP000807353">
    <property type="component" value="Unassembled WGS sequence"/>
</dbReference>
<feature type="domain" description="DJ-1/PfpI" evidence="1">
    <location>
        <begin position="59"/>
        <end position="190"/>
    </location>
</feature>
<dbReference type="InterPro" id="IPR002818">
    <property type="entry name" value="DJ-1/PfpI"/>
</dbReference>
<dbReference type="PANTHER" id="PTHR43130">
    <property type="entry name" value="ARAC-FAMILY TRANSCRIPTIONAL REGULATOR"/>
    <property type="match status" value="1"/>
</dbReference>
<proteinExistence type="predicted"/>
<dbReference type="Gene3D" id="3.40.50.880">
    <property type="match status" value="1"/>
</dbReference>
<gene>
    <name evidence="2" type="ORF">BDZ94DRAFT_1267909</name>
</gene>
<sequence>MVTSLKPLQIGVMLESVQLSDIVGIDILGSVSKEYLDLTNTSIPVPEHLFTQAPSMTFHYVATSLSEPAFMTPSLKFMPTVTYETCPRDLDILIIGGPLPDHRPAAADIFMKEAVEKSKVVMSICTGGIWLAHSGVLNGRKATTNRMMLALAKELHPEVEWKDARWVVDGKFWTSGGAGCGVDMIVDYVKSGRFGENIVQFALETLQIGVGEKPSRFYKA</sequence>
<dbReference type="InterPro" id="IPR052158">
    <property type="entry name" value="INH-QAR"/>
</dbReference>
<dbReference type="InterPro" id="IPR029062">
    <property type="entry name" value="Class_I_gatase-like"/>
</dbReference>
<dbReference type="PANTHER" id="PTHR43130:SF7">
    <property type="entry name" value="DJ-1_PFPI DOMAIN-CONTAINING PROTEIN"/>
    <property type="match status" value="1"/>
</dbReference>
<reference evidence="2" key="1">
    <citation type="submission" date="2020-11" db="EMBL/GenBank/DDBJ databases">
        <authorList>
            <consortium name="DOE Joint Genome Institute"/>
            <person name="Ahrendt S."/>
            <person name="Riley R."/>
            <person name="Andreopoulos W."/>
            <person name="Labutti K."/>
            <person name="Pangilinan J."/>
            <person name="Ruiz-Duenas F.J."/>
            <person name="Barrasa J.M."/>
            <person name="Sanchez-Garcia M."/>
            <person name="Camarero S."/>
            <person name="Miyauchi S."/>
            <person name="Serrano A."/>
            <person name="Linde D."/>
            <person name="Babiker R."/>
            <person name="Drula E."/>
            <person name="Ayuso-Fernandez I."/>
            <person name="Pacheco R."/>
            <person name="Padilla G."/>
            <person name="Ferreira P."/>
            <person name="Barriuso J."/>
            <person name="Kellner H."/>
            <person name="Castanera R."/>
            <person name="Alfaro M."/>
            <person name="Ramirez L."/>
            <person name="Pisabarro A.G."/>
            <person name="Kuo A."/>
            <person name="Tritt A."/>
            <person name="Lipzen A."/>
            <person name="He G."/>
            <person name="Yan M."/>
            <person name="Ng V."/>
            <person name="Cullen D."/>
            <person name="Martin F."/>
            <person name="Rosso M.-N."/>
            <person name="Henrissat B."/>
            <person name="Hibbett D."/>
            <person name="Martinez A.T."/>
            <person name="Grigoriev I.V."/>
        </authorList>
    </citation>
    <scope>NUCLEOTIDE SEQUENCE</scope>
    <source>
        <strain evidence="2">CBS 247.69</strain>
    </source>
</reference>
<dbReference type="OrthoDB" id="543156at2759"/>
<organism evidence="2 3">
    <name type="scientific">Collybia nuda</name>
    <dbReference type="NCBI Taxonomy" id="64659"/>
    <lineage>
        <taxon>Eukaryota</taxon>
        <taxon>Fungi</taxon>
        <taxon>Dikarya</taxon>
        <taxon>Basidiomycota</taxon>
        <taxon>Agaricomycotina</taxon>
        <taxon>Agaricomycetes</taxon>
        <taxon>Agaricomycetidae</taxon>
        <taxon>Agaricales</taxon>
        <taxon>Tricholomatineae</taxon>
        <taxon>Clitocybaceae</taxon>
        <taxon>Collybia</taxon>
    </lineage>
</organism>